<keyword evidence="2" id="KW-1185">Reference proteome</keyword>
<reference evidence="1" key="1">
    <citation type="submission" date="2020-07" db="EMBL/GenBank/DDBJ databases">
        <title>Methanobacterium. sp. MethCan genome.</title>
        <authorList>
            <person name="Postec A."/>
            <person name="Quemeneur M."/>
        </authorList>
    </citation>
    <scope>NUCLEOTIDE SEQUENCE</scope>
    <source>
        <strain evidence="1">MethCAN</strain>
    </source>
</reference>
<proteinExistence type="predicted"/>
<dbReference type="RefSeq" id="WP_211534139.1">
    <property type="nucleotide sequence ID" value="NZ_CP058560.1"/>
</dbReference>
<dbReference type="OrthoDB" id="76585at2157"/>
<evidence type="ECO:0000313" key="2">
    <source>
        <dbReference type="Proteomes" id="UP000681041"/>
    </source>
</evidence>
<dbReference type="KEGG" id="meme:HYG87_05105"/>
<dbReference type="InterPro" id="IPR014229">
    <property type="entry name" value="Spore_YtfJ"/>
</dbReference>
<organism evidence="1 2">
    <name type="scientific">Methanobacterium alkalithermotolerans</name>
    <dbReference type="NCBI Taxonomy" id="2731220"/>
    <lineage>
        <taxon>Archaea</taxon>
        <taxon>Methanobacteriati</taxon>
        <taxon>Methanobacteriota</taxon>
        <taxon>Methanomada group</taxon>
        <taxon>Methanobacteria</taxon>
        <taxon>Methanobacteriales</taxon>
        <taxon>Methanobacteriaceae</taxon>
        <taxon>Methanobacterium</taxon>
    </lineage>
</organism>
<dbReference type="GeneID" id="64820120"/>
<gene>
    <name evidence="1" type="ORF">HYG87_05105</name>
</gene>
<dbReference type="PANTHER" id="PTHR39162:SF1">
    <property type="entry name" value="SPORULATION PROTEIN YTFJ"/>
    <property type="match status" value="1"/>
</dbReference>
<dbReference type="AlphaFoldDB" id="A0A8T8K5S5"/>
<name>A0A8T8K5S5_9EURY</name>
<dbReference type="Pfam" id="PF09579">
    <property type="entry name" value="Spore_YtfJ"/>
    <property type="match status" value="1"/>
</dbReference>
<protein>
    <submittedName>
        <fullName evidence="1">Sporulation protein</fullName>
    </submittedName>
</protein>
<dbReference type="PANTHER" id="PTHR39162">
    <property type="entry name" value="GLL3345 PROTEIN"/>
    <property type="match status" value="1"/>
</dbReference>
<dbReference type="EMBL" id="CP058560">
    <property type="protein sequence ID" value="QUH23192.1"/>
    <property type="molecule type" value="Genomic_DNA"/>
</dbReference>
<dbReference type="PIRSF" id="PIRSF021377">
    <property type="entry name" value="YtfJ"/>
    <property type="match status" value="1"/>
</dbReference>
<accession>A0A8T8K5S5</accession>
<dbReference type="Proteomes" id="UP000681041">
    <property type="component" value="Chromosome"/>
</dbReference>
<evidence type="ECO:0000313" key="1">
    <source>
        <dbReference type="EMBL" id="QUH23192.1"/>
    </source>
</evidence>
<sequence>MKIEDPIKTTVEELRKLLEINNFVGEPIETEDKMLIPVMKMGMGFGAGMGKGEAPSGEGGGMGSGAGAAAGVEPVAMVVILKGIPGPEGVRVLNLSSGGPLSKAIGEIGTVITDVIKETRTKTKKEKAKEEEAAE</sequence>